<reference evidence="2" key="1">
    <citation type="journal article" date="2019" name="Int. J. Syst. Evol. Microbiol.">
        <title>The Global Catalogue of Microorganisms (GCM) 10K type strain sequencing project: providing services to taxonomists for standard genome sequencing and annotation.</title>
        <authorList>
            <consortium name="The Broad Institute Genomics Platform"/>
            <consortium name="The Broad Institute Genome Sequencing Center for Infectious Disease"/>
            <person name="Wu L."/>
            <person name="Ma J."/>
        </authorList>
    </citation>
    <scope>NUCLEOTIDE SEQUENCE [LARGE SCALE GENOMIC DNA]</scope>
    <source>
        <strain evidence="2">CGMCC 1.10130</strain>
    </source>
</reference>
<keyword evidence="2" id="KW-1185">Reference proteome</keyword>
<dbReference type="InterPro" id="IPR004375">
    <property type="entry name" value="NanQ/TabA/YiaL"/>
</dbReference>
<dbReference type="PANTHER" id="PTHR34986:SF4">
    <property type="entry name" value="EVOLVED BETA-GALACTOSIDASE SUBUNIT BETA-RELATED"/>
    <property type="match status" value="1"/>
</dbReference>
<dbReference type="GO" id="GO:0044010">
    <property type="term" value="P:single-species biofilm formation"/>
    <property type="evidence" value="ECO:0007669"/>
    <property type="project" value="TreeGrafter"/>
</dbReference>
<gene>
    <name evidence="1" type="ORF">GCM10011369_29540</name>
</gene>
<dbReference type="SUPFAM" id="SSF51197">
    <property type="entry name" value="Clavaminate synthase-like"/>
    <property type="match status" value="1"/>
</dbReference>
<dbReference type="Gene3D" id="2.60.120.370">
    <property type="entry name" value="YhcH/YjgK/YiaL"/>
    <property type="match status" value="1"/>
</dbReference>
<proteinExistence type="predicted"/>
<dbReference type="Proteomes" id="UP000619743">
    <property type="component" value="Unassembled WGS sequence"/>
</dbReference>
<evidence type="ECO:0000313" key="1">
    <source>
        <dbReference type="EMBL" id="GGA85588.1"/>
    </source>
</evidence>
<dbReference type="NCBIfam" id="TIGR00022">
    <property type="entry name" value="YhcH/YjgK/YiaL family protein"/>
    <property type="match status" value="1"/>
</dbReference>
<name>A0A8J2XQM1_9GAMM</name>
<dbReference type="AlphaFoldDB" id="A0A8J2XQM1"/>
<protein>
    <recommendedName>
        <fullName evidence="3">DUF386 domain-containing protein</fullName>
    </recommendedName>
</protein>
<dbReference type="EMBL" id="BMDX01000018">
    <property type="protein sequence ID" value="GGA85588.1"/>
    <property type="molecule type" value="Genomic_DNA"/>
</dbReference>
<accession>A0A8J2XQM1</accession>
<dbReference type="Pfam" id="PF04074">
    <property type="entry name" value="DUF386"/>
    <property type="match status" value="1"/>
</dbReference>
<dbReference type="RefSeq" id="WP_087506857.1">
    <property type="nucleotide sequence ID" value="NZ_BMDX01000018.1"/>
</dbReference>
<sequence>MLYANINHLGAQVPYIHASFQQWIKEAVQIASAAEPGKYQLAQQDVFVVVAEATTEPQQQRQAEIHKNYIDVQILLSGKERLGYGLYPPTEYAELDALENDVVLFDSVSDEQFIDLNAGDFVIFYPNEPHRPLCASDEICAVKKAIVKIPRALCK</sequence>
<dbReference type="InterPro" id="IPR037012">
    <property type="entry name" value="NanQ/TabA/YiaL_sf"/>
</dbReference>
<comment type="caution">
    <text evidence="1">The sequence shown here is derived from an EMBL/GenBank/DDBJ whole genome shotgun (WGS) entry which is preliminary data.</text>
</comment>
<organism evidence="1 2">
    <name type="scientific">Neiella marina</name>
    <dbReference type="NCBI Taxonomy" id="508461"/>
    <lineage>
        <taxon>Bacteria</taxon>
        <taxon>Pseudomonadati</taxon>
        <taxon>Pseudomonadota</taxon>
        <taxon>Gammaproteobacteria</taxon>
        <taxon>Alteromonadales</taxon>
        <taxon>Echinimonadaceae</taxon>
        <taxon>Neiella</taxon>
    </lineage>
</organism>
<evidence type="ECO:0000313" key="2">
    <source>
        <dbReference type="Proteomes" id="UP000619743"/>
    </source>
</evidence>
<dbReference type="OrthoDB" id="6196468at2"/>
<dbReference type="GO" id="GO:0005829">
    <property type="term" value="C:cytosol"/>
    <property type="evidence" value="ECO:0007669"/>
    <property type="project" value="TreeGrafter"/>
</dbReference>
<evidence type="ECO:0008006" key="3">
    <source>
        <dbReference type="Google" id="ProtNLM"/>
    </source>
</evidence>
<dbReference type="PANTHER" id="PTHR34986">
    <property type="entry name" value="EVOLVED BETA-GALACTOSIDASE SUBUNIT BETA"/>
    <property type="match status" value="1"/>
</dbReference>